<dbReference type="GO" id="GO:0140359">
    <property type="term" value="F:ABC-type transporter activity"/>
    <property type="evidence" value="ECO:0007669"/>
    <property type="project" value="InterPro"/>
</dbReference>
<dbReference type="Proteomes" id="UP000064201">
    <property type="component" value="Chromosome"/>
</dbReference>
<dbReference type="SMART" id="SM00382">
    <property type="entry name" value="AAA"/>
    <property type="match status" value="1"/>
</dbReference>
<evidence type="ECO:0000256" key="7">
    <source>
        <dbReference type="ARBA" id="ARBA00022989"/>
    </source>
</evidence>
<evidence type="ECO:0000256" key="1">
    <source>
        <dbReference type="ARBA" id="ARBA00004651"/>
    </source>
</evidence>
<evidence type="ECO:0000313" key="9">
    <source>
        <dbReference type="EMBL" id="AKJ93918.1"/>
    </source>
</evidence>
<keyword evidence="5" id="KW-0547">Nucleotide-binding</keyword>
<keyword evidence="3" id="KW-1003">Cell membrane</keyword>
<evidence type="ECO:0000256" key="6">
    <source>
        <dbReference type="ARBA" id="ARBA00022840"/>
    </source>
</evidence>
<dbReference type="Gene3D" id="3.40.50.300">
    <property type="entry name" value="P-loop containing nucleotide triphosphate hydrolases"/>
    <property type="match status" value="1"/>
</dbReference>
<evidence type="ECO:0000256" key="3">
    <source>
        <dbReference type="ARBA" id="ARBA00022475"/>
    </source>
</evidence>
<dbReference type="InterPro" id="IPR017871">
    <property type="entry name" value="ABC_transporter-like_CS"/>
</dbReference>
<evidence type="ECO:0000313" key="10">
    <source>
        <dbReference type="Proteomes" id="UP000064201"/>
    </source>
</evidence>
<proteinExistence type="predicted"/>
<keyword evidence="7" id="KW-1133">Transmembrane helix</keyword>
<dbReference type="RefSeq" id="WP_018650651.1">
    <property type="nucleotide sequence ID" value="NZ_CP011367.1"/>
</dbReference>
<protein>
    <submittedName>
        <fullName evidence="9">ABC transporter ATP-binding protein</fullName>
    </submittedName>
</protein>
<dbReference type="STRING" id="106634.TVD_00420"/>
<dbReference type="PANTHER" id="PTHR24221:SF632">
    <property type="entry name" value="ATP-DEPENDENT LIPID A-CORE FLIPPASE"/>
    <property type="match status" value="1"/>
</dbReference>
<dbReference type="AlphaFoldDB" id="A0A0G3FY79"/>
<dbReference type="KEGG" id="tvr:TVD_00420"/>
<evidence type="ECO:0000256" key="2">
    <source>
        <dbReference type="ARBA" id="ARBA00022448"/>
    </source>
</evidence>
<comment type="subcellular location">
    <subcellularLocation>
        <location evidence="1">Cell membrane</location>
        <topology evidence="1">Multi-pass membrane protein</topology>
    </subcellularLocation>
</comment>
<keyword evidence="6 9" id="KW-0067">ATP-binding</keyword>
<dbReference type="GO" id="GO:0005524">
    <property type="term" value="F:ATP binding"/>
    <property type="evidence" value="ECO:0007669"/>
    <property type="project" value="UniProtKB-KW"/>
</dbReference>
<keyword evidence="2" id="KW-0813">Transport</keyword>
<gene>
    <name evidence="9" type="ORF">TVD_00420</name>
</gene>
<organism evidence="9 10">
    <name type="scientific">Thioalkalivibrio versutus</name>
    <dbReference type="NCBI Taxonomy" id="106634"/>
    <lineage>
        <taxon>Bacteria</taxon>
        <taxon>Pseudomonadati</taxon>
        <taxon>Pseudomonadota</taxon>
        <taxon>Gammaproteobacteria</taxon>
        <taxon>Chromatiales</taxon>
        <taxon>Ectothiorhodospiraceae</taxon>
        <taxon>Thioalkalivibrio</taxon>
    </lineage>
</organism>
<dbReference type="InterPro" id="IPR003439">
    <property type="entry name" value="ABC_transporter-like_ATP-bd"/>
</dbReference>
<dbReference type="SUPFAM" id="SSF52540">
    <property type="entry name" value="P-loop containing nucleoside triphosphate hydrolases"/>
    <property type="match status" value="1"/>
</dbReference>
<keyword evidence="4" id="KW-0812">Transmembrane</keyword>
<keyword evidence="10" id="KW-1185">Reference proteome</keyword>
<dbReference type="Pfam" id="PF00005">
    <property type="entry name" value="ABC_tran"/>
    <property type="match status" value="1"/>
</dbReference>
<sequence length="600" mass="65825">MLQTLHKLNALLDPRDRGKVVLLLILMIATAFMQTAGIASVMPFLAVLSDPGMVHDNEMLRFAYEWLGFESTSRFLYFLGLAAFVLFMTGTALQAFNQWAITRFTHMQQYELSRRLMGDYLSRPFTFFLNRNSGDLAKTVLQETTQAINGALMPALKLASQLLLAAFIIALLVVVQPWLALIAAAGLGGIYAVIYVASRTWLNRIGLDRVEANRERFTAAAEAFAGAKEIRLLGRERDYLERYRKPSKRFASHQANAVLLQSLPQYAIEAIAFGGVLVLVLYLMAGDGGLAQALPLIGLYALAGRQLIPAFQKIFQQVASLRFNAAAVDSVLRDLGQFSDSTPPISRNDRLAPLAPTRSIKVQGLTYRYPEHEHPALKDISLEIRARTTVGFVGSSGAGKSTLVDVLLGLLEPEQGTILIDGEPLTRANIRRWQAALGYVPQHIFLADQSVAANIALGVPEEQIDQAAVEKAARLANLHDFVTQELPHGYATVIGERGTRLSGGQRQRIGIARALYRDPDVLFFDEATSALDNATERAVMDAIQNLSGNKTILLVAHRLTTVRNCDTIYLLDKGAVSAEGAWDCLNSQSKEFQKLASGLA</sequence>
<dbReference type="PROSITE" id="PS50929">
    <property type="entry name" value="ABC_TM1F"/>
    <property type="match status" value="1"/>
</dbReference>
<dbReference type="PANTHER" id="PTHR24221">
    <property type="entry name" value="ATP-BINDING CASSETTE SUB-FAMILY B"/>
    <property type="match status" value="1"/>
</dbReference>
<dbReference type="Pfam" id="PF00664">
    <property type="entry name" value="ABC_membrane"/>
    <property type="match status" value="1"/>
</dbReference>
<dbReference type="InterPro" id="IPR036640">
    <property type="entry name" value="ABC1_TM_sf"/>
</dbReference>
<evidence type="ECO:0000256" key="5">
    <source>
        <dbReference type="ARBA" id="ARBA00022741"/>
    </source>
</evidence>
<dbReference type="InterPro" id="IPR027417">
    <property type="entry name" value="P-loop_NTPase"/>
</dbReference>
<accession>A0A0G3FY79</accession>
<evidence type="ECO:0000256" key="4">
    <source>
        <dbReference type="ARBA" id="ARBA00022692"/>
    </source>
</evidence>
<dbReference type="SUPFAM" id="SSF90123">
    <property type="entry name" value="ABC transporter transmembrane region"/>
    <property type="match status" value="1"/>
</dbReference>
<dbReference type="InterPro" id="IPR003593">
    <property type="entry name" value="AAA+_ATPase"/>
</dbReference>
<reference evidence="9 10" key="1">
    <citation type="submission" date="2015-04" db="EMBL/GenBank/DDBJ databases">
        <title>Complete Sequence for the Genome of the Thioalkalivibrio versutus D301.</title>
        <authorList>
            <person name="Mu T."/>
            <person name="Zhou J."/>
            <person name="Xu X."/>
        </authorList>
    </citation>
    <scope>NUCLEOTIDE SEQUENCE [LARGE SCALE GENOMIC DNA]</scope>
    <source>
        <strain evidence="9 10">D301</strain>
    </source>
</reference>
<name>A0A0G3FY79_9GAMM</name>
<dbReference type="FunFam" id="3.40.50.300:FF:000221">
    <property type="entry name" value="Multidrug ABC transporter ATP-binding protein"/>
    <property type="match status" value="1"/>
</dbReference>
<dbReference type="PROSITE" id="PS00211">
    <property type="entry name" value="ABC_TRANSPORTER_1"/>
    <property type="match status" value="1"/>
</dbReference>
<dbReference type="InterPro" id="IPR039421">
    <property type="entry name" value="Type_1_exporter"/>
</dbReference>
<dbReference type="PROSITE" id="PS50893">
    <property type="entry name" value="ABC_TRANSPORTER_2"/>
    <property type="match status" value="1"/>
</dbReference>
<dbReference type="EMBL" id="CP011367">
    <property type="protein sequence ID" value="AKJ93918.1"/>
    <property type="molecule type" value="Genomic_DNA"/>
</dbReference>
<evidence type="ECO:0000256" key="8">
    <source>
        <dbReference type="ARBA" id="ARBA00023136"/>
    </source>
</evidence>
<dbReference type="GO" id="GO:0016887">
    <property type="term" value="F:ATP hydrolysis activity"/>
    <property type="evidence" value="ECO:0007669"/>
    <property type="project" value="InterPro"/>
</dbReference>
<dbReference type="OrthoDB" id="6336411at2"/>
<dbReference type="InterPro" id="IPR011527">
    <property type="entry name" value="ABC1_TM_dom"/>
</dbReference>
<keyword evidence="8" id="KW-0472">Membrane</keyword>
<dbReference type="GO" id="GO:0005886">
    <property type="term" value="C:plasma membrane"/>
    <property type="evidence" value="ECO:0007669"/>
    <property type="project" value="UniProtKB-SubCell"/>
</dbReference>
<dbReference type="Gene3D" id="1.20.1560.10">
    <property type="entry name" value="ABC transporter type 1, transmembrane domain"/>
    <property type="match status" value="1"/>
</dbReference>
<dbReference type="GO" id="GO:0034040">
    <property type="term" value="F:ATPase-coupled lipid transmembrane transporter activity"/>
    <property type="evidence" value="ECO:0007669"/>
    <property type="project" value="TreeGrafter"/>
</dbReference>
<dbReference type="PATRIC" id="fig|106634.4.peg.86"/>